<sequence>MQVTETLNEGLKRGYSLTLTAEALEAKVNEKLDAVRADFQMKGFRKGKAPAALMKKMFGKSVIGEAMQEVVDEAMKSHFEASGDRPALQPDVKVANQEWKEGEDLTVEMSYEKLPEIEQPDFSTLKLERLVVEVEDGAITEALENLANSAQNFAPREEGAAAEDGDQVVIDFAGSIDGELFEGGSAEDYPLVLGSNSFIPGFEAQLVGAKAGDDVEVKVSFPAEYGAPNLAGKDAVFACKVKEVKAPEAAAIDDELAKKFGAESLEDLRNQITERLAAEYKGAARSVLKRQLMDSLDELVSFELPSALVDAEAQQVAHQLWHEEHPEVQGHDHGDVEITDEHKKLAERRVRLGLLLADTGSKADVQVSENELNQAVMRQAMQYRGQEKQFFDFVKTNPQALQSIQAPIYEDKVVDYIVELAEVSDKTVTKEELQKVIESLDEE</sequence>
<dbReference type="Pfam" id="PF05698">
    <property type="entry name" value="Trigger_C"/>
    <property type="match status" value="1"/>
</dbReference>
<evidence type="ECO:0000256" key="5">
    <source>
        <dbReference type="ARBA" id="ARBA00022618"/>
    </source>
</evidence>
<dbReference type="SUPFAM" id="SSF102735">
    <property type="entry name" value="Trigger factor ribosome-binding domain"/>
    <property type="match status" value="1"/>
</dbReference>
<evidence type="ECO:0000256" key="12">
    <source>
        <dbReference type="HAMAP-Rule" id="MF_00303"/>
    </source>
</evidence>
<dbReference type="EC" id="5.2.1.8" evidence="3 12"/>
<dbReference type="RefSeq" id="WP_138574533.1">
    <property type="nucleotide sequence ID" value="NZ_CP040818.1"/>
</dbReference>
<evidence type="ECO:0000313" key="17">
    <source>
        <dbReference type="Proteomes" id="UP000305888"/>
    </source>
</evidence>
<dbReference type="Pfam" id="PF05697">
    <property type="entry name" value="Trigger_N"/>
    <property type="match status" value="1"/>
</dbReference>
<dbReference type="InterPro" id="IPR008880">
    <property type="entry name" value="Trigger_fac_C"/>
</dbReference>
<proteinExistence type="inferred from homology"/>
<comment type="domain">
    <text evidence="12">Consists of 3 domains; the N-terminus binds the ribosome, the middle domain has PPIase activity, while the C-terminus has intrinsic chaperone activity on its own.</text>
</comment>
<dbReference type="Gene3D" id="3.10.50.40">
    <property type="match status" value="1"/>
</dbReference>
<dbReference type="InterPro" id="IPR036611">
    <property type="entry name" value="Trigger_fac_ribosome-bd_sf"/>
</dbReference>
<evidence type="ECO:0000256" key="9">
    <source>
        <dbReference type="ARBA" id="ARBA00023306"/>
    </source>
</evidence>
<dbReference type="GO" id="GO:0003755">
    <property type="term" value="F:peptidyl-prolyl cis-trans isomerase activity"/>
    <property type="evidence" value="ECO:0007669"/>
    <property type="project" value="UniProtKB-UniRule"/>
</dbReference>
<dbReference type="Gene3D" id="3.30.70.1050">
    <property type="entry name" value="Trigger factor ribosome-binding domain"/>
    <property type="match status" value="1"/>
</dbReference>
<keyword evidence="12" id="KW-0963">Cytoplasm</keyword>
<dbReference type="InterPro" id="IPR046357">
    <property type="entry name" value="PPIase_dom_sf"/>
</dbReference>
<keyword evidence="8 12" id="KW-0413">Isomerase</keyword>
<dbReference type="KEGG" id="ppru:FDP22_13840"/>
<dbReference type="InterPro" id="IPR027304">
    <property type="entry name" value="Trigger_fact/SurA_dom_sf"/>
</dbReference>
<keyword evidence="6 12" id="KW-0697">Rotamase</keyword>
<dbReference type="NCBIfam" id="TIGR00115">
    <property type="entry name" value="tig"/>
    <property type="match status" value="1"/>
</dbReference>
<evidence type="ECO:0000256" key="7">
    <source>
        <dbReference type="ARBA" id="ARBA00023186"/>
    </source>
</evidence>
<evidence type="ECO:0000256" key="4">
    <source>
        <dbReference type="ARBA" id="ARBA00016902"/>
    </source>
</evidence>
<dbReference type="AlphaFoldDB" id="A0A5B8G142"/>
<evidence type="ECO:0000256" key="11">
    <source>
        <dbReference type="ARBA" id="ARBA00029986"/>
    </source>
</evidence>
<evidence type="ECO:0000256" key="10">
    <source>
        <dbReference type="ARBA" id="ARBA00024849"/>
    </source>
</evidence>
<dbReference type="Proteomes" id="UP000305888">
    <property type="component" value="Chromosome"/>
</dbReference>
<dbReference type="FunFam" id="3.10.50.40:FF:000001">
    <property type="entry name" value="Trigger factor"/>
    <property type="match status" value="1"/>
</dbReference>
<evidence type="ECO:0000256" key="14">
    <source>
        <dbReference type="RuleBase" id="RU003914"/>
    </source>
</evidence>
<name>A0A5B8G142_9RHOB</name>
<dbReference type="InterPro" id="IPR008881">
    <property type="entry name" value="Trigger_fac_ribosome-bd_bac"/>
</dbReference>
<dbReference type="EMBL" id="CP040818">
    <property type="protein sequence ID" value="QDL92772.1"/>
    <property type="molecule type" value="Genomic_DNA"/>
</dbReference>
<dbReference type="GO" id="GO:0005737">
    <property type="term" value="C:cytoplasm"/>
    <property type="evidence" value="ECO:0007669"/>
    <property type="project" value="UniProtKB-SubCell"/>
</dbReference>
<comment type="similarity">
    <text evidence="2 12 14">Belongs to the FKBP-type PPIase family. Tig subfamily.</text>
</comment>
<dbReference type="InterPro" id="IPR037041">
    <property type="entry name" value="Trigger_fac_C_sf"/>
</dbReference>
<keyword evidence="5 12" id="KW-0132">Cell division</keyword>
<reference evidence="16 17" key="1">
    <citation type="submission" date="2019-06" db="EMBL/GenBank/DDBJ databases">
        <title>Genome sequence of Rhodobacteraceae bacterium D4M1.</title>
        <authorList>
            <person name="Cao J."/>
        </authorList>
    </citation>
    <scope>NUCLEOTIDE SEQUENCE [LARGE SCALE GENOMIC DNA]</scope>
    <source>
        <strain evidence="16 17">D4M1</strain>
    </source>
</reference>
<dbReference type="Pfam" id="PF00254">
    <property type="entry name" value="FKBP_C"/>
    <property type="match status" value="1"/>
</dbReference>
<evidence type="ECO:0000256" key="6">
    <source>
        <dbReference type="ARBA" id="ARBA00023110"/>
    </source>
</evidence>
<accession>A0A5B8G142</accession>
<protein>
    <recommendedName>
        <fullName evidence="4 12">Trigger factor</fullName>
        <shortName evidence="12">TF</shortName>
        <ecNumber evidence="3 12">5.2.1.8</ecNumber>
    </recommendedName>
    <alternativeName>
        <fullName evidence="11 12">PPIase</fullName>
    </alternativeName>
</protein>
<evidence type="ECO:0000256" key="2">
    <source>
        <dbReference type="ARBA" id="ARBA00005464"/>
    </source>
</evidence>
<evidence type="ECO:0000256" key="1">
    <source>
        <dbReference type="ARBA" id="ARBA00000971"/>
    </source>
</evidence>
<dbReference type="GO" id="GO:0015031">
    <property type="term" value="P:protein transport"/>
    <property type="evidence" value="ECO:0007669"/>
    <property type="project" value="UniProtKB-UniRule"/>
</dbReference>
<comment type="catalytic activity">
    <reaction evidence="1 12 13">
        <text>[protein]-peptidylproline (omega=180) = [protein]-peptidylproline (omega=0)</text>
        <dbReference type="Rhea" id="RHEA:16237"/>
        <dbReference type="Rhea" id="RHEA-COMP:10747"/>
        <dbReference type="Rhea" id="RHEA-COMP:10748"/>
        <dbReference type="ChEBI" id="CHEBI:83833"/>
        <dbReference type="ChEBI" id="CHEBI:83834"/>
        <dbReference type="EC" id="5.2.1.8"/>
    </reaction>
</comment>
<keyword evidence="7 12" id="KW-0143">Chaperone</keyword>
<organism evidence="16 17">
    <name type="scientific">Paroceanicella profunda</name>
    <dbReference type="NCBI Taxonomy" id="2579971"/>
    <lineage>
        <taxon>Bacteria</taxon>
        <taxon>Pseudomonadati</taxon>
        <taxon>Pseudomonadota</taxon>
        <taxon>Alphaproteobacteria</taxon>
        <taxon>Rhodobacterales</taxon>
        <taxon>Paracoccaceae</taxon>
        <taxon>Paroceanicella</taxon>
    </lineage>
</organism>
<dbReference type="GO" id="GO:0006457">
    <property type="term" value="P:protein folding"/>
    <property type="evidence" value="ECO:0007669"/>
    <property type="project" value="UniProtKB-UniRule"/>
</dbReference>
<evidence type="ECO:0000313" key="16">
    <source>
        <dbReference type="EMBL" id="QDL92772.1"/>
    </source>
</evidence>
<dbReference type="InterPro" id="IPR001179">
    <property type="entry name" value="PPIase_FKBP_dom"/>
</dbReference>
<dbReference type="PIRSF" id="PIRSF003095">
    <property type="entry name" value="Trigger_factor"/>
    <property type="match status" value="1"/>
</dbReference>
<dbReference type="SUPFAM" id="SSF109998">
    <property type="entry name" value="Triger factor/SurA peptide-binding domain-like"/>
    <property type="match status" value="1"/>
</dbReference>
<comment type="subcellular location">
    <subcellularLocation>
        <location evidence="12">Cytoplasm</location>
    </subcellularLocation>
    <text evidence="12">About half TF is bound to the ribosome near the polypeptide exit tunnel while the other half is free in the cytoplasm.</text>
</comment>
<evidence type="ECO:0000259" key="15">
    <source>
        <dbReference type="PROSITE" id="PS50059"/>
    </source>
</evidence>
<gene>
    <name evidence="12" type="primary">tig</name>
    <name evidence="16" type="ORF">FDP22_13840</name>
</gene>
<dbReference type="OrthoDB" id="9767721at2"/>
<keyword evidence="9 12" id="KW-0131">Cell cycle</keyword>
<dbReference type="InterPro" id="IPR005215">
    <property type="entry name" value="Trig_fac"/>
</dbReference>
<evidence type="ECO:0000256" key="13">
    <source>
        <dbReference type="PROSITE-ProRule" id="PRU00277"/>
    </source>
</evidence>
<dbReference type="SUPFAM" id="SSF54534">
    <property type="entry name" value="FKBP-like"/>
    <property type="match status" value="1"/>
</dbReference>
<dbReference type="PROSITE" id="PS50059">
    <property type="entry name" value="FKBP_PPIASE"/>
    <property type="match status" value="1"/>
</dbReference>
<comment type="function">
    <text evidence="10 12">Involved in protein export. Acts as a chaperone by maintaining the newly synthesized protein in an open conformation. Functions as a peptidyl-prolyl cis-trans isomerase.</text>
</comment>
<dbReference type="GO" id="GO:0051301">
    <property type="term" value="P:cell division"/>
    <property type="evidence" value="ECO:0007669"/>
    <property type="project" value="UniProtKB-KW"/>
</dbReference>
<evidence type="ECO:0000256" key="3">
    <source>
        <dbReference type="ARBA" id="ARBA00013194"/>
    </source>
</evidence>
<dbReference type="Gene3D" id="1.10.3120.10">
    <property type="entry name" value="Trigger factor, C-terminal domain"/>
    <property type="match status" value="1"/>
</dbReference>
<dbReference type="HAMAP" id="MF_00303">
    <property type="entry name" value="Trigger_factor_Tig"/>
    <property type="match status" value="1"/>
</dbReference>
<evidence type="ECO:0000256" key="8">
    <source>
        <dbReference type="ARBA" id="ARBA00023235"/>
    </source>
</evidence>
<feature type="domain" description="PPIase FKBP-type" evidence="15">
    <location>
        <begin position="165"/>
        <end position="247"/>
    </location>
</feature>
<keyword evidence="17" id="KW-1185">Reference proteome</keyword>